<keyword evidence="2" id="KW-0805">Transcription regulation</keyword>
<dbReference type="EMBL" id="JAIWIU010000016">
    <property type="protein sequence ID" value="MCA2015117.1"/>
    <property type="molecule type" value="Genomic_DNA"/>
</dbReference>
<keyword evidence="3" id="KW-0238">DNA-binding</keyword>
<feature type="domain" description="HTH lysR-type" evidence="5">
    <location>
        <begin position="2"/>
        <end position="59"/>
    </location>
</feature>
<dbReference type="PANTHER" id="PTHR30126:SF99">
    <property type="entry name" value="TRANSCRIPTIONAL REGULATOR LYSR FAMILY"/>
    <property type="match status" value="1"/>
</dbReference>
<organism evidence="6 7">
    <name type="scientific">Vibrio tritonius</name>
    <dbReference type="NCBI Taxonomy" id="1435069"/>
    <lineage>
        <taxon>Bacteria</taxon>
        <taxon>Pseudomonadati</taxon>
        <taxon>Pseudomonadota</taxon>
        <taxon>Gammaproteobacteria</taxon>
        <taxon>Vibrionales</taxon>
        <taxon>Vibrionaceae</taxon>
        <taxon>Vibrio</taxon>
    </lineage>
</organism>
<evidence type="ECO:0000259" key="5">
    <source>
        <dbReference type="PROSITE" id="PS50931"/>
    </source>
</evidence>
<dbReference type="PANTHER" id="PTHR30126">
    <property type="entry name" value="HTH-TYPE TRANSCRIPTIONAL REGULATOR"/>
    <property type="match status" value="1"/>
</dbReference>
<gene>
    <name evidence="6" type="ORF">LDJ79_03280</name>
</gene>
<dbReference type="Pfam" id="PF00126">
    <property type="entry name" value="HTH_1"/>
    <property type="match status" value="1"/>
</dbReference>
<dbReference type="SUPFAM" id="SSF46785">
    <property type="entry name" value="Winged helix' DNA-binding domain"/>
    <property type="match status" value="1"/>
</dbReference>
<evidence type="ECO:0000313" key="6">
    <source>
        <dbReference type="EMBL" id="MCA2015117.1"/>
    </source>
</evidence>
<dbReference type="InterPro" id="IPR005119">
    <property type="entry name" value="LysR_subst-bd"/>
</dbReference>
<keyword evidence="7" id="KW-1185">Reference proteome</keyword>
<dbReference type="InterPro" id="IPR036390">
    <property type="entry name" value="WH_DNA-bd_sf"/>
</dbReference>
<sequence>MLNPIWMRTFITLIETGHFTQTAERLNMTQPGVSQHIKKLEEACGHPLLVRDKKRFETTPQGRLLYQYALEQAESEKRLLDHLSNDKADQGECRVACSGTLALQIYPELLQFQKEHPKLSVHLEAAPSQRILEQITSSDVELGIVVEDPNPIQFESIPLTPEPLVLILPREAKMEHLPLNEVLNELGLIHHPDLKHYLAQFVTNVTTQESQYIRLDQIPSRGYINQIHQILLPVANGIGCTVLPKRALTLFPLRDKLVEYKTKSPVTEPLYLVKKRHRPLAARYEVIATLIEGILNNGESRI</sequence>
<dbReference type="PROSITE" id="PS50931">
    <property type="entry name" value="HTH_LYSR"/>
    <property type="match status" value="1"/>
</dbReference>
<evidence type="ECO:0000256" key="3">
    <source>
        <dbReference type="ARBA" id="ARBA00023125"/>
    </source>
</evidence>
<evidence type="ECO:0000256" key="2">
    <source>
        <dbReference type="ARBA" id="ARBA00023015"/>
    </source>
</evidence>
<dbReference type="InterPro" id="IPR000847">
    <property type="entry name" value="LysR_HTH_N"/>
</dbReference>
<reference evidence="7" key="1">
    <citation type="submission" date="2023-07" db="EMBL/GenBank/DDBJ databases">
        <title>Molecular identification of indigenous halophilic bacteria isolated from red sea cost, biodegradation of synthetic dyes and assessment of degraded metabolite toxicity.</title>
        <authorList>
            <person name="Chaieb K."/>
            <person name="Altayb H.N."/>
        </authorList>
    </citation>
    <scope>NUCLEOTIDE SEQUENCE [LARGE SCALE GENOMIC DNA]</scope>
    <source>
        <strain evidence="7">K20</strain>
    </source>
</reference>
<comment type="caution">
    <text evidence="6">The sequence shown here is derived from an EMBL/GenBank/DDBJ whole genome shotgun (WGS) entry which is preliminary data.</text>
</comment>
<accession>A0ABS7YJ96</accession>
<dbReference type="Gene3D" id="1.10.10.10">
    <property type="entry name" value="Winged helix-like DNA-binding domain superfamily/Winged helix DNA-binding domain"/>
    <property type="match status" value="1"/>
</dbReference>
<dbReference type="Pfam" id="PF03466">
    <property type="entry name" value="LysR_substrate"/>
    <property type="match status" value="1"/>
</dbReference>
<dbReference type="Proteomes" id="UP001199044">
    <property type="component" value="Unassembled WGS sequence"/>
</dbReference>
<dbReference type="Gene3D" id="3.40.190.10">
    <property type="entry name" value="Periplasmic binding protein-like II"/>
    <property type="match status" value="2"/>
</dbReference>
<dbReference type="RefSeq" id="WP_225249581.1">
    <property type="nucleotide sequence ID" value="NZ_JAIWIU010000016.1"/>
</dbReference>
<evidence type="ECO:0000256" key="1">
    <source>
        <dbReference type="ARBA" id="ARBA00009437"/>
    </source>
</evidence>
<proteinExistence type="inferred from homology"/>
<dbReference type="PRINTS" id="PR00039">
    <property type="entry name" value="HTHLYSR"/>
</dbReference>
<dbReference type="SUPFAM" id="SSF53850">
    <property type="entry name" value="Periplasmic binding protein-like II"/>
    <property type="match status" value="1"/>
</dbReference>
<protein>
    <submittedName>
        <fullName evidence="6">LysR family transcriptional regulator</fullName>
    </submittedName>
</protein>
<dbReference type="InterPro" id="IPR036388">
    <property type="entry name" value="WH-like_DNA-bd_sf"/>
</dbReference>
<comment type="similarity">
    <text evidence="1">Belongs to the LysR transcriptional regulatory family.</text>
</comment>
<evidence type="ECO:0000313" key="7">
    <source>
        <dbReference type="Proteomes" id="UP001199044"/>
    </source>
</evidence>
<name>A0ABS7YJ96_9VIBR</name>
<keyword evidence="4" id="KW-0804">Transcription</keyword>
<dbReference type="CDD" id="cd05466">
    <property type="entry name" value="PBP2_LTTR_substrate"/>
    <property type="match status" value="1"/>
</dbReference>
<evidence type="ECO:0000256" key="4">
    <source>
        <dbReference type="ARBA" id="ARBA00023163"/>
    </source>
</evidence>